<dbReference type="AlphaFoldDB" id="A0A1B2JI49"/>
<keyword evidence="2" id="KW-0472">Membrane</keyword>
<feature type="transmembrane region" description="Helical" evidence="2">
    <location>
        <begin position="12"/>
        <end position="30"/>
    </location>
</feature>
<reference evidence="3 4" key="1">
    <citation type="submission" date="2016-02" db="EMBL/GenBank/DDBJ databases">
        <title>Comparative genomic and transcriptomic foundation for Pichia pastoris.</title>
        <authorList>
            <person name="Love K.R."/>
            <person name="Shah K.A."/>
            <person name="Whittaker C.A."/>
            <person name="Wu J."/>
            <person name="Bartlett M.C."/>
            <person name="Ma D."/>
            <person name="Leeson R.L."/>
            <person name="Priest M."/>
            <person name="Young S.K."/>
            <person name="Love J.C."/>
        </authorList>
    </citation>
    <scope>NUCLEOTIDE SEQUENCE [LARGE SCALE GENOMIC DNA]</scope>
    <source>
        <strain evidence="3 4">ATCC 28485</strain>
    </source>
</reference>
<dbReference type="OrthoDB" id="10261782at2759"/>
<dbReference type="InterPro" id="IPR038921">
    <property type="entry name" value="YOR389W-like"/>
</dbReference>
<gene>
    <name evidence="3" type="primary">YOR389W</name>
    <name evidence="3" type="ORF">ATY40_BA7504533</name>
</gene>
<feature type="region of interest" description="Disordered" evidence="1">
    <location>
        <begin position="133"/>
        <end position="159"/>
    </location>
</feature>
<dbReference type="PANTHER" id="PTHR35204:SF1">
    <property type="entry name" value="ENTEROTOXIN"/>
    <property type="match status" value="1"/>
</dbReference>
<evidence type="ECO:0000256" key="1">
    <source>
        <dbReference type="SAM" id="MobiDB-lite"/>
    </source>
</evidence>
<evidence type="ECO:0000313" key="4">
    <source>
        <dbReference type="Proteomes" id="UP000094565"/>
    </source>
</evidence>
<sequence length="557" mass="63292">MGLILGSKGFIYSFYGGLVVNGLLCLLLISKLLKSTELRMDAPFRGSRPLDPTYLPIDIHNASAVFNEVHDALKQKNSVLHPSGVSVISAFVPKGTRLYHSNRNGQIPDQFEWVAMDEEFSYSFIHFGKNMNKHPRNDSHSHPPPASGGLHPPSWGTGPPTLMTFETTKPLRNLLYLGGASAAKQSQGGEMDTQILLAQLQNTTHYSEWEGSNLICEWGNSNGRRLDGIIRVEIGFEIIICDFHRDIKLVSNVTLAEVSDLIHFQDDELEEVMSNQFSALASFDQIEAGGFHHDGERRILLDQSKYISFLNKSWIDSDTYTRRVADLPIETRNEWLGKVDQLLRTKSTPGQSTNWQLISEGIVKKFTPILKTMELAHSVYQKDGDVNVLSLKLMRLAFNVVRRYVDVEDVPSESWESSIESAINDYIYPLKPLQTEADLLIYSSMYTIQEQILRLCFDTFKVSKNYIETFEDLSKDWEELGRRTNELVSTLQWASFYKCKDVCNWDQLCYVPSWGPSPLGFSFRNKLGVTMGKDGVARIDNDFICIDYETILNFNEF</sequence>
<protein>
    <submittedName>
        <fullName evidence="3">BA75_04533T0</fullName>
    </submittedName>
</protein>
<dbReference type="Proteomes" id="UP000094565">
    <property type="component" value="Chromosome 4"/>
</dbReference>
<keyword evidence="2" id="KW-0812">Transmembrane</keyword>
<evidence type="ECO:0000256" key="2">
    <source>
        <dbReference type="SAM" id="Phobius"/>
    </source>
</evidence>
<keyword evidence="2" id="KW-1133">Transmembrane helix</keyword>
<keyword evidence="4" id="KW-1185">Reference proteome</keyword>
<accession>A0A1B2JI49</accession>
<dbReference type="EMBL" id="CP014587">
    <property type="protein sequence ID" value="ANZ77652.1"/>
    <property type="molecule type" value="Genomic_DNA"/>
</dbReference>
<evidence type="ECO:0000313" key="3">
    <source>
        <dbReference type="EMBL" id="ANZ77652.1"/>
    </source>
</evidence>
<proteinExistence type="predicted"/>
<dbReference type="PANTHER" id="PTHR35204">
    <property type="entry name" value="YALI0A21131P"/>
    <property type="match status" value="1"/>
</dbReference>
<organism evidence="3 4">
    <name type="scientific">Komagataella pastoris</name>
    <name type="common">Yeast</name>
    <name type="synonym">Pichia pastoris</name>
    <dbReference type="NCBI Taxonomy" id="4922"/>
    <lineage>
        <taxon>Eukaryota</taxon>
        <taxon>Fungi</taxon>
        <taxon>Dikarya</taxon>
        <taxon>Ascomycota</taxon>
        <taxon>Saccharomycotina</taxon>
        <taxon>Pichiomycetes</taxon>
        <taxon>Pichiales</taxon>
        <taxon>Pichiaceae</taxon>
        <taxon>Komagataella</taxon>
    </lineage>
</organism>
<name>A0A1B2JI49_PICPA</name>